<feature type="region of interest" description="Disordered" evidence="1">
    <location>
        <begin position="99"/>
        <end position="148"/>
    </location>
</feature>
<evidence type="ECO:0000256" key="1">
    <source>
        <dbReference type="SAM" id="MobiDB-lite"/>
    </source>
</evidence>
<feature type="compositionally biased region" description="Polar residues" evidence="1">
    <location>
        <begin position="110"/>
        <end position="120"/>
    </location>
</feature>
<dbReference type="EMBL" id="KI277697">
    <property type="protein sequence ID" value="ESA20055.1"/>
    <property type="molecule type" value="Genomic_DNA"/>
</dbReference>
<gene>
    <name evidence="2" type="ORF">GLOINDRAFT_2053</name>
</gene>
<dbReference type="VEuPathDB" id="FungiDB:RhiirFUN_025615"/>
<accession>U9UI72</accession>
<dbReference type="HOGENOM" id="CLU_940557_0_0_1"/>
<proteinExistence type="predicted"/>
<organism evidence="2">
    <name type="scientific">Rhizophagus irregularis (strain DAOM 181602 / DAOM 197198 / MUCL 43194)</name>
    <name type="common">Arbuscular mycorrhizal fungus</name>
    <name type="synonym">Glomus intraradices</name>
    <dbReference type="NCBI Taxonomy" id="747089"/>
    <lineage>
        <taxon>Eukaryota</taxon>
        <taxon>Fungi</taxon>
        <taxon>Fungi incertae sedis</taxon>
        <taxon>Mucoromycota</taxon>
        <taxon>Glomeromycotina</taxon>
        <taxon>Glomeromycetes</taxon>
        <taxon>Glomerales</taxon>
        <taxon>Glomeraceae</taxon>
        <taxon>Rhizophagus</taxon>
    </lineage>
</organism>
<dbReference type="AlphaFoldDB" id="U9UI72"/>
<evidence type="ECO:0000313" key="2">
    <source>
        <dbReference type="EMBL" id="ESA20055.1"/>
    </source>
</evidence>
<protein>
    <submittedName>
        <fullName evidence="2">Uncharacterized protein</fullName>
    </submittedName>
</protein>
<feature type="compositionally biased region" description="Basic and acidic residues" evidence="1">
    <location>
        <begin position="122"/>
        <end position="148"/>
    </location>
</feature>
<name>U9UI72_RHIID</name>
<reference evidence="2" key="1">
    <citation type="submission" date="2013-07" db="EMBL/GenBank/DDBJ databases">
        <title>The genome of an arbuscular mycorrhizal fungus provides insights into the evolution of the oldest plant symbiosis.</title>
        <authorList>
            <consortium name="DOE Joint Genome Institute"/>
            <person name="Tisserant E."/>
            <person name="Malbreil M."/>
            <person name="Kuo A."/>
            <person name="Kohler A."/>
            <person name="Symeonidi A."/>
            <person name="Balestrini R."/>
            <person name="Charron P."/>
            <person name="Duensing N."/>
            <person name="Frei-dit-Frey N."/>
            <person name="Gianinazzi-Pearson V."/>
            <person name="Gilbert B."/>
            <person name="Handa Y."/>
            <person name="Hijri M."/>
            <person name="Kaul R."/>
            <person name="Kawaguchi M."/>
            <person name="Krajinski F."/>
            <person name="Lammers P."/>
            <person name="Lapierre D."/>
            <person name="Masclaux F.G."/>
            <person name="Murat C."/>
            <person name="Morin E."/>
            <person name="Ndikumana S."/>
            <person name="Pagni M."/>
            <person name="Petitpierre D."/>
            <person name="Requena N."/>
            <person name="Rosikiewicz P."/>
            <person name="Riley R."/>
            <person name="Saito K."/>
            <person name="San Clemente H."/>
            <person name="Shapiro H."/>
            <person name="van Tuinen D."/>
            <person name="Becard G."/>
            <person name="Bonfante P."/>
            <person name="Paszkowski U."/>
            <person name="Shachar-Hill Y."/>
            <person name="Young J.P."/>
            <person name="Sanders I.R."/>
            <person name="Henrissat B."/>
            <person name="Rensing S.A."/>
            <person name="Grigoriev I.V."/>
            <person name="Corradi N."/>
            <person name="Roux C."/>
            <person name="Martin F."/>
        </authorList>
    </citation>
    <scope>NUCLEOTIDE SEQUENCE</scope>
    <source>
        <strain evidence="2">DAOM 197198</strain>
    </source>
</reference>
<sequence length="296" mass="34005">MSNFFELSSKPWTCEKIAAHYYFEDDARIFDHILDNIDHVSSFKQPLDLEKDGTNPRTPEDKVAVFSKCIARNENSFSPLECVQKRTVTFEEEESSTSAMSYIPAIPVESPTSIDPSNSKSARKDRPEVQDKYETDDNDEEKTTSEDNIEWNKETCAKVAFRQSFEKIPETTKLKLSSGRVVEDLLFNYVKDNDYEDHAHSFIINCDNQELAIRHKHSQSTPVEASSLISNNANEIYLNKLILRIITKKLNHLMMKLLVNLVEIKSWKYIEGDYKELAGIALRIFGIYINAVSVEC</sequence>